<dbReference type="CDD" id="cd18587">
    <property type="entry name" value="ABC_6TM_LapB_like"/>
    <property type="match status" value="1"/>
</dbReference>
<dbReference type="PROSITE" id="PS50893">
    <property type="entry name" value="ABC_TRANSPORTER_2"/>
    <property type="match status" value="1"/>
</dbReference>
<keyword evidence="12" id="KW-1185">Reference proteome</keyword>
<evidence type="ECO:0000256" key="4">
    <source>
        <dbReference type="ARBA" id="ARBA00022840"/>
    </source>
</evidence>
<feature type="domain" description="Peptidase C39" evidence="10">
    <location>
        <begin position="18"/>
        <end position="139"/>
    </location>
</feature>
<keyword evidence="5 7" id="KW-1133">Transmembrane helix</keyword>
<dbReference type="Gene3D" id="3.90.70.10">
    <property type="entry name" value="Cysteine proteinases"/>
    <property type="match status" value="1"/>
</dbReference>
<dbReference type="InterPro" id="IPR005074">
    <property type="entry name" value="Peptidase_C39"/>
</dbReference>
<dbReference type="PANTHER" id="PTHR24221:SF248">
    <property type="entry name" value="ABC TRANSPORTER TRANSMEMBRANE REGION"/>
    <property type="match status" value="1"/>
</dbReference>
<dbReference type="Proteomes" id="UP001056255">
    <property type="component" value="Chromosome I"/>
</dbReference>
<dbReference type="EMBL" id="CP082275">
    <property type="protein sequence ID" value="USH01145.1"/>
    <property type="molecule type" value="Genomic_DNA"/>
</dbReference>
<comment type="subcellular location">
    <subcellularLocation>
        <location evidence="1">Cell membrane</location>
        <topology evidence="1">Multi-pass membrane protein</topology>
    </subcellularLocation>
</comment>
<feature type="transmembrane region" description="Helical" evidence="7">
    <location>
        <begin position="312"/>
        <end position="332"/>
    </location>
</feature>
<proteinExistence type="predicted"/>
<dbReference type="Gene3D" id="3.40.50.300">
    <property type="entry name" value="P-loop containing nucleotide triphosphate hydrolases"/>
    <property type="match status" value="1"/>
</dbReference>
<dbReference type="CDD" id="cd02421">
    <property type="entry name" value="Peptidase_C39_likeD"/>
    <property type="match status" value="1"/>
</dbReference>
<feature type="transmembrane region" description="Helical" evidence="7">
    <location>
        <begin position="394"/>
        <end position="415"/>
    </location>
</feature>
<keyword evidence="4" id="KW-0067">ATP-binding</keyword>
<evidence type="ECO:0000313" key="12">
    <source>
        <dbReference type="Proteomes" id="UP001056255"/>
    </source>
</evidence>
<dbReference type="SUPFAM" id="SSF90123">
    <property type="entry name" value="ABC transporter transmembrane region"/>
    <property type="match status" value="1"/>
</dbReference>
<evidence type="ECO:0000259" key="9">
    <source>
        <dbReference type="PROSITE" id="PS50929"/>
    </source>
</evidence>
<feature type="domain" description="ABC transporter" evidence="8">
    <location>
        <begin position="487"/>
        <end position="722"/>
    </location>
</feature>
<keyword evidence="3" id="KW-0547">Nucleotide-binding</keyword>
<dbReference type="PROSITE" id="PS50990">
    <property type="entry name" value="PEPTIDASE_C39"/>
    <property type="match status" value="1"/>
</dbReference>
<evidence type="ECO:0000256" key="2">
    <source>
        <dbReference type="ARBA" id="ARBA00022692"/>
    </source>
</evidence>
<accession>A0ABY4WPE5</accession>
<dbReference type="PANTHER" id="PTHR24221">
    <property type="entry name" value="ATP-BINDING CASSETTE SUB-FAMILY B"/>
    <property type="match status" value="1"/>
</dbReference>
<evidence type="ECO:0000259" key="10">
    <source>
        <dbReference type="PROSITE" id="PS50990"/>
    </source>
</evidence>
<dbReference type="Pfam" id="PF03412">
    <property type="entry name" value="Peptidase_C39"/>
    <property type="match status" value="1"/>
</dbReference>
<reference evidence="11" key="1">
    <citation type="submission" date="2021-08" db="EMBL/GenBank/DDBJ databases">
        <authorList>
            <person name="Sakaguchi M."/>
            <person name="Kikuchi T."/>
            <person name="Urbanczyk H."/>
        </authorList>
    </citation>
    <scope>NUCLEOTIDE SEQUENCE</scope>
    <source>
        <strain evidence="11">020920N</strain>
    </source>
</reference>
<feature type="transmembrane region" description="Helical" evidence="7">
    <location>
        <begin position="175"/>
        <end position="197"/>
    </location>
</feature>
<feature type="domain" description="ABC transmembrane type-1" evidence="9">
    <location>
        <begin position="175"/>
        <end position="453"/>
    </location>
</feature>
<dbReference type="NCBIfam" id="TIGR03375">
    <property type="entry name" value="type_I_sec_LssB"/>
    <property type="match status" value="1"/>
</dbReference>
<dbReference type="RefSeq" id="WP_251875226.1">
    <property type="nucleotide sequence ID" value="NZ_CP082275.1"/>
</dbReference>
<dbReference type="InterPro" id="IPR003593">
    <property type="entry name" value="AAA+_ATPase"/>
</dbReference>
<dbReference type="InterPro" id="IPR039421">
    <property type="entry name" value="Type_1_exporter"/>
</dbReference>
<protein>
    <submittedName>
        <fullName evidence="11">Type I secretion system permease/ATPase</fullName>
    </submittedName>
</protein>
<organism evidence="11 12">
    <name type="scientific">Grimontia kaedaensis</name>
    <dbReference type="NCBI Taxonomy" id="2872157"/>
    <lineage>
        <taxon>Bacteria</taxon>
        <taxon>Pseudomonadati</taxon>
        <taxon>Pseudomonadota</taxon>
        <taxon>Gammaproteobacteria</taxon>
        <taxon>Vibrionales</taxon>
        <taxon>Vibrionaceae</taxon>
        <taxon>Grimontia</taxon>
    </lineage>
</organism>
<dbReference type="InterPro" id="IPR017750">
    <property type="entry name" value="ATPase_T1SS"/>
</dbReference>
<dbReference type="Gene3D" id="1.20.1560.10">
    <property type="entry name" value="ABC transporter type 1, transmembrane domain"/>
    <property type="match status" value="1"/>
</dbReference>
<evidence type="ECO:0000256" key="1">
    <source>
        <dbReference type="ARBA" id="ARBA00004651"/>
    </source>
</evidence>
<dbReference type="PROSITE" id="PS50929">
    <property type="entry name" value="ABC_TM1F"/>
    <property type="match status" value="1"/>
</dbReference>
<keyword evidence="2 7" id="KW-0812">Transmembrane</keyword>
<evidence type="ECO:0000256" key="7">
    <source>
        <dbReference type="SAM" id="Phobius"/>
    </source>
</evidence>
<evidence type="ECO:0000256" key="3">
    <source>
        <dbReference type="ARBA" id="ARBA00022741"/>
    </source>
</evidence>
<evidence type="ECO:0000256" key="6">
    <source>
        <dbReference type="ARBA" id="ARBA00023136"/>
    </source>
</evidence>
<evidence type="ECO:0000256" key="5">
    <source>
        <dbReference type="ARBA" id="ARBA00022989"/>
    </source>
</evidence>
<dbReference type="InterPro" id="IPR003439">
    <property type="entry name" value="ABC_transporter-like_ATP-bd"/>
</dbReference>
<dbReference type="Pfam" id="PF00664">
    <property type="entry name" value="ABC_membrane"/>
    <property type="match status" value="1"/>
</dbReference>
<name>A0ABY4WPE5_9GAMM</name>
<feature type="transmembrane region" description="Helical" evidence="7">
    <location>
        <begin position="209"/>
        <end position="226"/>
    </location>
</feature>
<dbReference type="InterPro" id="IPR027417">
    <property type="entry name" value="P-loop_NTPase"/>
</dbReference>
<keyword evidence="6 7" id="KW-0472">Membrane</keyword>
<evidence type="ECO:0000259" key="8">
    <source>
        <dbReference type="PROSITE" id="PS50893"/>
    </source>
</evidence>
<dbReference type="InterPro" id="IPR011527">
    <property type="entry name" value="ABC1_TM_dom"/>
</dbReference>
<feature type="transmembrane region" description="Helical" evidence="7">
    <location>
        <begin position="287"/>
        <end position="306"/>
    </location>
</feature>
<sequence>MQLADNVKPQWNIPGSVQTAEDPLLECLVILTEHYGAPCSGEALVASLPMREARLTPELFPQASSRAGLVSRVARKPLNTIGEMLTPCVLLLVDQRACILRSLDQETGTAIIQLPDTGGETELSQEELESQYIGYAILVKKQYRGDQSVDVHLHTKKGHWLFSMVKEASPIYREALLASVVINIFALVSPLFMMNVYDKILPNQAFESLWVLASGAAIAFTFDYILRYVRSMLIDNAGKKIDIVVSSRIFAKSIGIPLERRGPSVGGMAKQISEFDSVREMLTSTTITTLVDLPFAILFLFIIYIFAGDLAFVPLVSGLIIVGYACAIQPKLRAAIEESNKFAGLKNGHLIESLSAMESIKANLAEGIVQKTWQQMIAHSATWGLKVKKTSQSVSYLATFVTQMTAVAVVILGVFRVSQGDISMGGIIAAVMLSSRVVSPMASLANLLTRSNQTMSSLRQLDALMDQEDEYEDKGHLISRRQLKGQIECAGVSFAFNEEEEPVIYPSSVKINEGESVAIIGKNGSGKTTLLKMFAGLYQPTQGSLRFDGIDSKQIHPADLRRNVGYMPQDITLFHGTIRDNILFGTRQVTEHQLIRAVQLSGVSHFTSLDSQGLDKQVGEGGNSLSRGQRQAVALARAILNDPSMLLMDEPTASMDAFAEKQFIRAMQQVSKERTLILVTHKMSLLDIVDRVVVLDKGRVILDGPREVVLKKLSQNSTNNGQSRRKANNE</sequence>
<gene>
    <name evidence="11" type="ORF">K6Q96_09350</name>
</gene>
<dbReference type="SUPFAM" id="SSF52540">
    <property type="entry name" value="P-loop containing nucleoside triphosphate hydrolases"/>
    <property type="match status" value="1"/>
</dbReference>
<dbReference type="InterPro" id="IPR036640">
    <property type="entry name" value="ABC1_TM_sf"/>
</dbReference>
<dbReference type="SMART" id="SM00382">
    <property type="entry name" value="AAA"/>
    <property type="match status" value="1"/>
</dbReference>
<dbReference type="Pfam" id="PF00005">
    <property type="entry name" value="ABC_tran"/>
    <property type="match status" value="1"/>
</dbReference>
<evidence type="ECO:0000313" key="11">
    <source>
        <dbReference type="EMBL" id="USH01145.1"/>
    </source>
</evidence>